<evidence type="ECO:0000313" key="11">
    <source>
        <dbReference type="EMBL" id="NEX62808.1"/>
    </source>
</evidence>
<keyword evidence="12" id="KW-1185">Reference proteome</keyword>
<feature type="chain" id="PRO_5025405343" description="histidine kinase" evidence="9">
    <location>
        <begin position="18"/>
        <end position="1097"/>
    </location>
</feature>
<evidence type="ECO:0000256" key="4">
    <source>
        <dbReference type="ARBA" id="ARBA00022553"/>
    </source>
</evidence>
<dbReference type="InterPro" id="IPR004358">
    <property type="entry name" value="Sig_transdc_His_kin-like_C"/>
</dbReference>
<organism evidence="11 12">
    <name type="scientific">Noviherbaspirillum galbum</name>
    <dbReference type="NCBI Taxonomy" id="2709383"/>
    <lineage>
        <taxon>Bacteria</taxon>
        <taxon>Pseudomonadati</taxon>
        <taxon>Pseudomonadota</taxon>
        <taxon>Betaproteobacteria</taxon>
        <taxon>Burkholderiales</taxon>
        <taxon>Oxalobacteraceae</taxon>
        <taxon>Noviherbaspirillum</taxon>
    </lineage>
</organism>
<dbReference type="SUPFAM" id="SSF47384">
    <property type="entry name" value="Homodimeric domain of signal transducing histidine kinase"/>
    <property type="match status" value="1"/>
</dbReference>
<dbReference type="EMBL" id="JAAIVB010000055">
    <property type="protein sequence ID" value="NEX62808.1"/>
    <property type="molecule type" value="Genomic_DNA"/>
</dbReference>
<evidence type="ECO:0000256" key="7">
    <source>
        <dbReference type="SAM" id="MobiDB-lite"/>
    </source>
</evidence>
<dbReference type="Gene3D" id="1.10.287.130">
    <property type="match status" value="1"/>
</dbReference>
<dbReference type="SUPFAM" id="SSF63829">
    <property type="entry name" value="Calcium-dependent phosphotriesterase"/>
    <property type="match status" value="3"/>
</dbReference>
<dbReference type="Pfam" id="PF07494">
    <property type="entry name" value="Reg_prop"/>
    <property type="match status" value="3"/>
</dbReference>
<dbReference type="RefSeq" id="WP_163965748.1">
    <property type="nucleotide sequence ID" value="NZ_JAAIVB010000055.1"/>
</dbReference>
<dbReference type="GO" id="GO:0005886">
    <property type="term" value="C:plasma membrane"/>
    <property type="evidence" value="ECO:0007669"/>
    <property type="project" value="UniProtKB-SubCell"/>
</dbReference>
<keyword evidence="4" id="KW-0597">Phosphoprotein</keyword>
<evidence type="ECO:0000256" key="2">
    <source>
        <dbReference type="ARBA" id="ARBA00004429"/>
    </source>
</evidence>
<dbReference type="Pfam" id="PF07495">
    <property type="entry name" value="Y_Y_Y"/>
    <property type="match status" value="1"/>
</dbReference>
<dbReference type="Proteomes" id="UP000482155">
    <property type="component" value="Unassembled WGS sequence"/>
</dbReference>
<comment type="caution">
    <text evidence="11">The sequence shown here is derived from an EMBL/GenBank/DDBJ whole genome shotgun (WGS) entry which is preliminary data.</text>
</comment>
<dbReference type="CDD" id="cd00075">
    <property type="entry name" value="HATPase"/>
    <property type="match status" value="1"/>
</dbReference>
<dbReference type="PANTHER" id="PTHR43547">
    <property type="entry name" value="TWO-COMPONENT HISTIDINE KINASE"/>
    <property type="match status" value="1"/>
</dbReference>
<dbReference type="InterPro" id="IPR036097">
    <property type="entry name" value="HisK_dim/P_sf"/>
</dbReference>
<dbReference type="GO" id="GO:0000155">
    <property type="term" value="F:phosphorelay sensor kinase activity"/>
    <property type="evidence" value="ECO:0007669"/>
    <property type="project" value="InterPro"/>
</dbReference>
<feature type="region of interest" description="Disordered" evidence="7">
    <location>
        <begin position="1075"/>
        <end position="1097"/>
    </location>
</feature>
<feature type="signal peptide" evidence="9">
    <location>
        <begin position="1"/>
        <end position="17"/>
    </location>
</feature>
<comment type="subcellular location">
    <subcellularLocation>
        <location evidence="2">Cell inner membrane</location>
        <topology evidence="2">Multi-pass membrane protein</topology>
    </subcellularLocation>
</comment>
<dbReference type="SUPFAM" id="SSF55874">
    <property type="entry name" value="ATPase domain of HSP90 chaperone/DNA topoisomerase II/histidine kinase"/>
    <property type="match status" value="1"/>
</dbReference>
<dbReference type="PRINTS" id="PR00344">
    <property type="entry name" value="BCTRLSENSOR"/>
</dbReference>
<dbReference type="Pfam" id="PF00512">
    <property type="entry name" value="HisKA"/>
    <property type="match status" value="1"/>
</dbReference>
<dbReference type="Pfam" id="PF02518">
    <property type="entry name" value="HATPase_c"/>
    <property type="match status" value="1"/>
</dbReference>
<sequence length="1097" mass="122459">MLSIVLSFLWLVLPASAQTPLNLAVERFSVRQGLDIKGGWSIAEDRYGFMWFGGQLGLSRFDGYRFVTYRHDENDPASLADNLVRALIVDKENRLWVGTQRGLQRFRSDTNRFETIHLAQEKTDDADIPTINELVPGTQNDLWVASEAGLYHLDLASGAHYKASSGDRRLQYLPIKSVTLDGEGNVWVGTAFGMYRRKPGEEVFHGFPERSDRPDDPAEYRVNALLVDDENELWIGLDNGLERWSLDGRQRQRFTLKEGFLSDQVLTLAKDSHGSVWVGTSWGAYRWNKSLQKFQSLRQDELDQRSLAGLAVRRIFEDSRGNVWIGETHIGINRVINPNGEFERIAKRIGKQNNLSDISIRSLLAYDGSHLWIGTVNGGLNLLDRASGQIKVYRNESLQASNGLAGPISALCHGHGHAIWVGSSHGLSRFDTLQERFTPVDLKAITPRGNSIVACAYEPASKQLWLTSGSEVHRHDVETGETAHYAYNALDPDGIGPSGIQYSAILPLPEGEVWIGAFTGGLSRLQRGPTGAARFTRFRLDSNDPGSLSNDTVMALFRDHAGVIWVGTAAGLNRVVFRDDGKVIFVRYRRDEGLQDESINSILEDQDGNLWLGTESGLTRLDKARRQFRHFNASDGMIESGFLPRVATRGPDGLLAFGGHEGLNLFYSEAIRQSTHAPRAVLTAVTLANLAIQPGQRLAGVKMSGPVERLAALELAPEHRVFGLEFAGLLFADPQHVRYSYQLEGFDTDWIETDPANRRATYTNLDPGDYVFRLRVAYGNEPWESSDVKVNITILPEFWETWWFRGLLVVLAHVIAIALIRWYGREIARRYEVEKLAVKAQAELQSAEAQQRFVAMVSHEFRNPLALMDASLKNIRRMAEAVPEQFMERVQKIQRAHLRMQGLIDNYLTEEVMKTRDLEPRKQEVDFADLLGEVVAYAQVAAPDHVLHLRVQGDLPPMLLDREMIRVAFSNLVDNGIKYSPKQGMAEITAAMEGSGTVRVIVADNGVGIHESDLPHIFERFFRASHGQAGFKGVGLGLHLVHRIIELHQGSIAVASTVGKGTRFVVHLPVRAQEAAPAGDSCDEAPREADSVEHRRG</sequence>
<dbReference type="InterPro" id="IPR015943">
    <property type="entry name" value="WD40/YVTN_repeat-like_dom_sf"/>
</dbReference>
<dbReference type="CDD" id="cd00082">
    <property type="entry name" value="HisKA"/>
    <property type="match status" value="1"/>
</dbReference>
<feature type="compositionally biased region" description="Basic and acidic residues" evidence="7">
    <location>
        <begin position="1084"/>
        <end position="1097"/>
    </location>
</feature>
<feature type="domain" description="Histidine kinase" evidence="10">
    <location>
        <begin position="856"/>
        <end position="1072"/>
    </location>
</feature>
<dbReference type="InterPro" id="IPR011123">
    <property type="entry name" value="Y_Y_Y"/>
</dbReference>
<dbReference type="PROSITE" id="PS50109">
    <property type="entry name" value="HIS_KIN"/>
    <property type="match status" value="1"/>
</dbReference>
<keyword evidence="9" id="KW-0732">Signal</keyword>
<evidence type="ECO:0000256" key="9">
    <source>
        <dbReference type="SAM" id="SignalP"/>
    </source>
</evidence>
<dbReference type="SMART" id="SM00388">
    <property type="entry name" value="HisKA"/>
    <property type="match status" value="1"/>
</dbReference>
<feature type="transmembrane region" description="Helical" evidence="8">
    <location>
        <begin position="802"/>
        <end position="823"/>
    </location>
</feature>
<dbReference type="PANTHER" id="PTHR43547:SF2">
    <property type="entry name" value="HYBRID SIGNAL TRANSDUCTION HISTIDINE KINASE C"/>
    <property type="match status" value="1"/>
</dbReference>
<dbReference type="SMART" id="SM00387">
    <property type="entry name" value="HATPase_c"/>
    <property type="match status" value="1"/>
</dbReference>
<evidence type="ECO:0000256" key="3">
    <source>
        <dbReference type="ARBA" id="ARBA00012438"/>
    </source>
</evidence>
<keyword evidence="8" id="KW-1133">Transmembrane helix</keyword>
<dbReference type="Gene3D" id="2.130.10.10">
    <property type="entry name" value="YVTN repeat-like/Quinoprotein amine dehydrogenase"/>
    <property type="match status" value="2"/>
</dbReference>
<dbReference type="Gene3D" id="3.30.565.10">
    <property type="entry name" value="Histidine kinase-like ATPase, C-terminal domain"/>
    <property type="match status" value="1"/>
</dbReference>
<name>A0A6B3SQL1_9BURK</name>
<evidence type="ECO:0000313" key="12">
    <source>
        <dbReference type="Proteomes" id="UP000482155"/>
    </source>
</evidence>
<evidence type="ECO:0000256" key="8">
    <source>
        <dbReference type="SAM" id="Phobius"/>
    </source>
</evidence>
<keyword evidence="8" id="KW-0812">Transmembrane</keyword>
<gene>
    <name evidence="11" type="ORF">G3574_17120</name>
</gene>
<dbReference type="Gene3D" id="2.60.40.10">
    <property type="entry name" value="Immunoglobulins"/>
    <property type="match status" value="1"/>
</dbReference>
<accession>A0A6B3SQL1</accession>
<dbReference type="InterPro" id="IPR003594">
    <property type="entry name" value="HATPase_dom"/>
</dbReference>
<dbReference type="InterPro" id="IPR013783">
    <property type="entry name" value="Ig-like_fold"/>
</dbReference>
<dbReference type="EC" id="2.7.13.3" evidence="3"/>
<evidence type="ECO:0000256" key="5">
    <source>
        <dbReference type="ARBA" id="ARBA00022679"/>
    </source>
</evidence>
<dbReference type="AlphaFoldDB" id="A0A6B3SQL1"/>
<protein>
    <recommendedName>
        <fullName evidence="3">histidine kinase</fullName>
        <ecNumber evidence="3">2.7.13.3</ecNumber>
    </recommendedName>
</protein>
<dbReference type="InterPro" id="IPR036890">
    <property type="entry name" value="HATPase_C_sf"/>
</dbReference>
<keyword evidence="6" id="KW-0418">Kinase</keyword>
<dbReference type="FunFam" id="3.30.565.10:FF:000006">
    <property type="entry name" value="Sensor histidine kinase WalK"/>
    <property type="match status" value="1"/>
</dbReference>
<evidence type="ECO:0000259" key="10">
    <source>
        <dbReference type="PROSITE" id="PS50109"/>
    </source>
</evidence>
<dbReference type="InterPro" id="IPR011110">
    <property type="entry name" value="Reg_prop"/>
</dbReference>
<keyword evidence="5" id="KW-0808">Transferase</keyword>
<evidence type="ECO:0000256" key="1">
    <source>
        <dbReference type="ARBA" id="ARBA00000085"/>
    </source>
</evidence>
<reference evidence="11 12" key="1">
    <citation type="submission" date="2020-02" db="EMBL/GenBank/DDBJ databases">
        <authorList>
            <person name="Kim M.K."/>
        </authorList>
    </citation>
    <scope>NUCLEOTIDE SEQUENCE [LARGE SCALE GENOMIC DNA]</scope>
    <source>
        <strain evidence="11 12">17J57-3</strain>
    </source>
</reference>
<dbReference type="InterPro" id="IPR003661">
    <property type="entry name" value="HisK_dim/P_dom"/>
</dbReference>
<keyword evidence="8" id="KW-0472">Membrane</keyword>
<proteinExistence type="predicted"/>
<dbReference type="InterPro" id="IPR005467">
    <property type="entry name" value="His_kinase_dom"/>
</dbReference>
<evidence type="ECO:0000256" key="6">
    <source>
        <dbReference type="ARBA" id="ARBA00022777"/>
    </source>
</evidence>
<comment type="catalytic activity">
    <reaction evidence="1">
        <text>ATP + protein L-histidine = ADP + protein N-phospho-L-histidine.</text>
        <dbReference type="EC" id="2.7.13.3"/>
    </reaction>
</comment>